<dbReference type="InterPro" id="IPR001002">
    <property type="entry name" value="Chitin-bd_1"/>
</dbReference>
<sequence>MLLSSILAAAFVAPLAAAHGGMEGMPRIFGLPKELRASHPLAGLTARHAAEPARHFGPRQAETRCGPSNGNKKCAQNECCSVAGQGYCGTTTEHCQAPDCLLDFGPACDANKIPAGASTRNDPRPKLGSIPYGGEGIYVCNDPGKVAITYDDGPYIYTEGVMKQFEARGAHATFFITGNNNGKGAIDEKWAAVVKKMYDNGHQVASHTWSHEDLSKITKQQVYDQMVHNEMAIRNIIGKYPTYMRPPYSSCNAQCQAVMAELGYVVSYFDLDTDDYNQLNTIQVAKDNFKKGIDSRNTAPFDGDRLVIGHDIHQQTAENLTAYMLDYLYKQGLKAVTMGECLKDPKANWYRDSAPAAPGASVSSAVVAAPAPSATGPPTTDGTCGPVNGGKTCTGFIAEDAGLGECCSQYGFCGSAEGYCGTGCQVGFGKCGGSGGGAVVPSPSAPLPATSTAVVAPSSAAAVVSTTVPPPQTPAVPSSTTAAVSTALPPPPPSAVASSTFSTAIVQPSSPATPSPPPVTSPPPPTKPLISTNGRCGAQNGAQTCVGYKSSWGIQLECCSRLTARCSSGLDVLACGVSCDKGYGKCWW</sequence>
<evidence type="ECO:0000256" key="2">
    <source>
        <dbReference type="ARBA" id="ARBA00022669"/>
    </source>
</evidence>
<dbReference type="Gene3D" id="3.20.20.370">
    <property type="entry name" value="Glycoside hydrolase/deacetylase"/>
    <property type="match status" value="1"/>
</dbReference>
<keyword evidence="4 10" id="KW-0732">Signal</keyword>
<dbReference type="Pfam" id="PF00187">
    <property type="entry name" value="Chitin_bind_1"/>
    <property type="match status" value="2"/>
</dbReference>
<evidence type="ECO:0000256" key="7">
    <source>
        <dbReference type="ARBA" id="ARBA00023285"/>
    </source>
</evidence>
<evidence type="ECO:0000256" key="6">
    <source>
        <dbReference type="ARBA" id="ARBA00023277"/>
    </source>
</evidence>
<evidence type="ECO:0000256" key="9">
    <source>
        <dbReference type="SAM" id="MobiDB-lite"/>
    </source>
</evidence>
<evidence type="ECO:0000313" key="12">
    <source>
        <dbReference type="Proteomes" id="UP000472372"/>
    </source>
</evidence>
<dbReference type="SMART" id="SM00270">
    <property type="entry name" value="ChtBD1"/>
    <property type="match status" value="2"/>
</dbReference>
<dbReference type="GO" id="GO:0016810">
    <property type="term" value="F:hydrolase activity, acting on carbon-nitrogen (but not peptide) bonds"/>
    <property type="evidence" value="ECO:0007669"/>
    <property type="project" value="InterPro"/>
</dbReference>
<dbReference type="PANTHER" id="PTHR46471">
    <property type="entry name" value="CHITIN DEACETYLASE"/>
    <property type="match status" value="1"/>
</dbReference>
<dbReference type="InterPro" id="IPR002509">
    <property type="entry name" value="NODB_dom"/>
</dbReference>
<evidence type="ECO:0000313" key="11">
    <source>
        <dbReference type="EMBL" id="CAE7012585.1"/>
    </source>
</evidence>
<dbReference type="InterPro" id="IPR036861">
    <property type="entry name" value="Endochitinase-like_sf"/>
</dbReference>
<keyword evidence="5" id="KW-0378">Hydrolase</keyword>
<organism evidence="11 12">
    <name type="scientific">Pyrenophora teres f. teres</name>
    <dbReference type="NCBI Taxonomy" id="97479"/>
    <lineage>
        <taxon>Eukaryota</taxon>
        <taxon>Fungi</taxon>
        <taxon>Dikarya</taxon>
        <taxon>Ascomycota</taxon>
        <taxon>Pezizomycotina</taxon>
        <taxon>Dothideomycetes</taxon>
        <taxon>Pleosporomycetidae</taxon>
        <taxon>Pleosporales</taxon>
        <taxon>Pleosporineae</taxon>
        <taxon>Pleosporaceae</taxon>
        <taxon>Pyrenophora</taxon>
    </lineage>
</organism>
<feature type="signal peptide" evidence="10">
    <location>
        <begin position="1"/>
        <end position="18"/>
    </location>
</feature>
<dbReference type="CDD" id="cd10951">
    <property type="entry name" value="CE4_ClCDA_like"/>
    <property type="match status" value="1"/>
</dbReference>
<dbReference type="SUPFAM" id="SSF88713">
    <property type="entry name" value="Glycoside hydrolase/deacetylase"/>
    <property type="match status" value="1"/>
</dbReference>
<comment type="caution">
    <text evidence="8">Lacks conserved residue(s) required for the propagation of feature annotation.</text>
</comment>
<dbReference type="PROSITE" id="PS51677">
    <property type="entry name" value="NODB"/>
    <property type="match status" value="1"/>
</dbReference>
<proteinExistence type="predicted"/>
<dbReference type="CDD" id="cd11618">
    <property type="entry name" value="ChtBD1_1"/>
    <property type="match status" value="1"/>
</dbReference>
<dbReference type="AlphaFoldDB" id="A0A6S6VAY2"/>
<evidence type="ECO:0000256" key="5">
    <source>
        <dbReference type="ARBA" id="ARBA00022801"/>
    </source>
</evidence>
<dbReference type="GO" id="GO:0005975">
    <property type="term" value="P:carbohydrate metabolic process"/>
    <property type="evidence" value="ECO:0007669"/>
    <property type="project" value="InterPro"/>
</dbReference>
<dbReference type="EMBL" id="HG992978">
    <property type="protein sequence ID" value="CAE7012585.1"/>
    <property type="molecule type" value="Genomic_DNA"/>
</dbReference>
<evidence type="ECO:0000256" key="4">
    <source>
        <dbReference type="ARBA" id="ARBA00022729"/>
    </source>
</evidence>
<dbReference type="Proteomes" id="UP000472372">
    <property type="component" value="Chromosome 2"/>
</dbReference>
<feature type="compositionally biased region" description="Pro residues" evidence="9">
    <location>
        <begin position="511"/>
        <end position="527"/>
    </location>
</feature>
<keyword evidence="2 8" id="KW-0147">Chitin-binding</keyword>
<comment type="cofactor">
    <cofactor evidence="1">
        <name>Co(2+)</name>
        <dbReference type="ChEBI" id="CHEBI:48828"/>
    </cofactor>
</comment>
<accession>A0A6S6VAY2</accession>
<feature type="region of interest" description="Disordered" evidence="9">
    <location>
        <begin position="468"/>
        <end position="528"/>
    </location>
</feature>
<protein>
    <submittedName>
        <fullName evidence="11">Chitin binding protein</fullName>
    </submittedName>
</protein>
<evidence type="ECO:0000256" key="8">
    <source>
        <dbReference type="PROSITE-ProRule" id="PRU00261"/>
    </source>
</evidence>
<reference evidence="11" key="1">
    <citation type="submission" date="2021-02" db="EMBL/GenBank/DDBJ databases">
        <authorList>
            <person name="Syme A R."/>
            <person name="Syme A R."/>
            <person name="Moolhuijzen P."/>
        </authorList>
    </citation>
    <scope>NUCLEOTIDE SEQUENCE</scope>
    <source>
        <strain evidence="11">W1-1</strain>
    </source>
</reference>
<dbReference type="PANTHER" id="PTHR46471:SF8">
    <property type="entry name" value="CHITIN DEACETYLASE"/>
    <property type="match status" value="1"/>
</dbReference>
<feature type="compositionally biased region" description="Low complexity" evidence="9">
    <location>
        <begin position="475"/>
        <end position="487"/>
    </location>
</feature>
<dbReference type="SUPFAM" id="SSF57016">
    <property type="entry name" value="Plant lectins/antimicrobial peptides"/>
    <property type="match status" value="2"/>
</dbReference>
<evidence type="ECO:0000256" key="10">
    <source>
        <dbReference type="SAM" id="SignalP"/>
    </source>
</evidence>
<dbReference type="PROSITE" id="PS50941">
    <property type="entry name" value="CHIT_BIND_I_2"/>
    <property type="match status" value="1"/>
</dbReference>
<evidence type="ECO:0000256" key="3">
    <source>
        <dbReference type="ARBA" id="ARBA00022723"/>
    </source>
</evidence>
<feature type="disulfide bond" evidence="8">
    <location>
        <begin position="406"/>
        <end position="420"/>
    </location>
</feature>
<gene>
    <name evidence="11" type="ORF">PTTW11_02378</name>
</gene>
<keyword evidence="7" id="KW-0170">Cobalt</keyword>
<keyword evidence="8" id="KW-1015">Disulfide bond</keyword>
<feature type="compositionally biased region" description="Low complexity" evidence="9">
    <location>
        <begin position="495"/>
        <end position="510"/>
    </location>
</feature>
<name>A0A6S6VAY2_9PLEO</name>
<dbReference type="Gene3D" id="3.30.60.10">
    <property type="entry name" value="Endochitinase-like"/>
    <property type="match status" value="2"/>
</dbReference>
<dbReference type="Pfam" id="PF01522">
    <property type="entry name" value="Polysacc_deac_1"/>
    <property type="match status" value="1"/>
</dbReference>
<dbReference type="GO" id="GO:0046872">
    <property type="term" value="F:metal ion binding"/>
    <property type="evidence" value="ECO:0007669"/>
    <property type="project" value="UniProtKB-KW"/>
</dbReference>
<dbReference type="InterPro" id="IPR011330">
    <property type="entry name" value="Glyco_hydro/deAcase_b/a-brl"/>
</dbReference>
<evidence type="ECO:0000256" key="1">
    <source>
        <dbReference type="ARBA" id="ARBA00001941"/>
    </source>
</evidence>
<feature type="chain" id="PRO_5044005967" evidence="10">
    <location>
        <begin position="19"/>
        <end position="588"/>
    </location>
</feature>
<keyword evidence="3" id="KW-0479">Metal-binding</keyword>
<dbReference type="GO" id="GO:0008061">
    <property type="term" value="F:chitin binding"/>
    <property type="evidence" value="ECO:0007669"/>
    <property type="project" value="UniProtKB-UniRule"/>
</dbReference>
<keyword evidence="6" id="KW-0119">Carbohydrate metabolism</keyword>
<dbReference type="CDD" id="cd00035">
    <property type="entry name" value="ChtBD1"/>
    <property type="match status" value="1"/>
</dbReference>